<dbReference type="RefSeq" id="WP_251946681.1">
    <property type="nucleotide sequence ID" value="NZ_JAMRYM010000068.1"/>
</dbReference>
<protein>
    <recommendedName>
        <fullName evidence="5">Capsular polysaccharide biosynthesis protein</fullName>
    </recommendedName>
</protein>
<keyword evidence="2" id="KW-0812">Transmembrane</keyword>
<keyword evidence="2" id="KW-0472">Membrane</keyword>
<organism evidence="3 4">
    <name type="scientific">Rathayibacter rubneri</name>
    <dbReference type="NCBI Taxonomy" id="2950106"/>
    <lineage>
        <taxon>Bacteria</taxon>
        <taxon>Bacillati</taxon>
        <taxon>Actinomycetota</taxon>
        <taxon>Actinomycetes</taxon>
        <taxon>Micrococcales</taxon>
        <taxon>Microbacteriaceae</taxon>
        <taxon>Rathayibacter</taxon>
    </lineage>
</organism>
<dbReference type="AlphaFoldDB" id="A0A9X2IU05"/>
<evidence type="ECO:0008006" key="5">
    <source>
        <dbReference type="Google" id="ProtNLM"/>
    </source>
</evidence>
<sequence>MSVPLYLRVLWSYKWLLAFGLVVAVLAAMVAGYTVKDGEIVSRAEAAYRSDTTILLGGGQENPFQAIEPGQAITEGQSEAQQNDLTNTAVIYAYLVSGSEIRAQVEAAMGPLTDTEALSAVRRTTQPAGTEQNPGRFSLPILSIVGESTDPDRAVLISQTASQIFQAYVGAQQDAAGVAPEQRVTLSVTDQGKAVEQEGSNPIIPIAITGIGVFLAFIALAFILYNIRISRERVTANRQSPRRGESFRRGPALTGAPEGQRSAGAIGSAAENPAGAGELASSGKRSAT</sequence>
<evidence type="ECO:0000256" key="1">
    <source>
        <dbReference type="SAM" id="MobiDB-lite"/>
    </source>
</evidence>
<proteinExistence type="predicted"/>
<reference evidence="3" key="1">
    <citation type="submission" date="2022-06" db="EMBL/GenBank/DDBJ databases">
        <title>Whole genome shotgun sequencing (WGS) of Rathayibacter sp. ZW T2_19, isolated from stored onions (Allium cepa).</title>
        <authorList>
            <person name="Stoll D.A."/>
            <person name="Huch M."/>
        </authorList>
    </citation>
    <scope>NUCLEOTIDE SEQUENCE</scope>
    <source>
        <strain evidence="3">ZW T2_19</strain>
    </source>
</reference>
<keyword evidence="2" id="KW-1133">Transmembrane helix</keyword>
<keyword evidence="4" id="KW-1185">Reference proteome</keyword>
<feature type="region of interest" description="Disordered" evidence="1">
    <location>
        <begin position="235"/>
        <end position="288"/>
    </location>
</feature>
<evidence type="ECO:0000313" key="4">
    <source>
        <dbReference type="Proteomes" id="UP001155240"/>
    </source>
</evidence>
<name>A0A9X2IU05_9MICO</name>
<dbReference type="Proteomes" id="UP001155240">
    <property type="component" value="Unassembled WGS sequence"/>
</dbReference>
<evidence type="ECO:0000313" key="3">
    <source>
        <dbReference type="EMBL" id="MCM6763527.1"/>
    </source>
</evidence>
<comment type="caution">
    <text evidence="3">The sequence shown here is derived from an EMBL/GenBank/DDBJ whole genome shotgun (WGS) entry which is preliminary data.</text>
</comment>
<dbReference type="EMBL" id="JAMRYM010000068">
    <property type="protein sequence ID" value="MCM6763527.1"/>
    <property type="molecule type" value="Genomic_DNA"/>
</dbReference>
<gene>
    <name evidence="3" type="ORF">NB037_13970</name>
</gene>
<accession>A0A9X2IU05</accession>
<feature type="transmembrane region" description="Helical" evidence="2">
    <location>
        <begin position="203"/>
        <end position="225"/>
    </location>
</feature>
<evidence type="ECO:0000256" key="2">
    <source>
        <dbReference type="SAM" id="Phobius"/>
    </source>
</evidence>